<keyword evidence="3" id="KW-1185">Reference proteome</keyword>
<evidence type="ECO:0000313" key="2">
    <source>
        <dbReference type="EMBL" id="TVU42702.1"/>
    </source>
</evidence>
<dbReference type="AlphaFoldDB" id="A0A5J9W1T8"/>
<feature type="compositionally biased region" description="Low complexity" evidence="1">
    <location>
        <begin position="102"/>
        <end position="135"/>
    </location>
</feature>
<reference evidence="2 3" key="1">
    <citation type="journal article" date="2019" name="Sci. Rep.">
        <title>A high-quality genome of Eragrostis curvula grass provides insights into Poaceae evolution and supports new strategies to enhance forage quality.</title>
        <authorList>
            <person name="Carballo J."/>
            <person name="Santos B.A.C.M."/>
            <person name="Zappacosta D."/>
            <person name="Garbus I."/>
            <person name="Selva J.P."/>
            <person name="Gallo C.A."/>
            <person name="Diaz A."/>
            <person name="Albertini E."/>
            <person name="Caccamo M."/>
            <person name="Echenique V."/>
        </authorList>
    </citation>
    <scope>NUCLEOTIDE SEQUENCE [LARGE SCALE GENOMIC DNA]</scope>
    <source>
        <strain evidence="3">cv. Victoria</strain>
        <tissue evidence="2">Leaf</tissue>
    </source>
</reference>
<dbReference type="Gramene" id="TVU42702">
    <property type="protein sequence ID" value="TVU42702"/>
    <property type="gene ID" value="EJB05_09122"/>
</dbReference>
<dbReference type="EMBL" id="RWGY01000005">
    <property type="protein sequence ID" value="TVU42702.1"/>
    <property type="molecule type" value="Genomic_DNA"/>
</dbReference>
<feature type="region of interest" description="Disordered" evidence="1">
    <location>
        <begin position="259"/>
        <end position="279"/>
    </location>
</feature>
<evidence type="ECO:0000256" key="1">
    <source>
        <dbReference type="SAM" id="MobiDB-lite"/>
    </source>
</evidence>
<sequence>MEAIAASPLLSSSPLPAPWPCPSPPLQCWRETRVRAPYCFAIVGEADRKQLCLSANATATINASLMLIYNDEKNASQLTGNGRGLNSTLSTMRPRLGYHPNTSKLATTSSSSPPAPAALAVNSRPISISHHPSSRTLGRRTSPPPAAAPAPLNLRASSSSWRRHKAWRATSRPPIRHHRLLVRVAQAAAALLRRAVHQFDLKVELKVKLLLQIRRLVMIQETKTHKAFGMEPWLNNAGGASVLMLLLASVSAKERKLSLDAGEEDQGTGPGARVGRPPPAELAVVPRQAESPHRQRVALGAAPLLQPHTAPSSAVLGRGVRGVAEAEVDFLVAAALGRGRRSSGMKRCQTWSESAAARKDGETAAQREASRGDPVSAIAYARHSSGRSPTRVVVAVSGWRSAAILSGQVSPPCQIN</sequence>
<feature type="region of interest" description="Disordered" evidence="1">
    <location>
        <begin position="77"/>
        <end position="153"/>
    </location>
</feature>
<proteinExistence type="predicted"/>
<gene>
    <name evidence="2" type="ORF">EJB05_09122</name>
</gene>
<dbReference type="Proteomes" id="UP000324897">
    <property type="component" value="Unassembled WGS sequence"/>
</dbReference>
<comment type="caution">
    <text evidence="2">The sequence shown here is derived from an EMBL/GenBank/DDBJ whole genome shotgun (WGS) entry which is preliminary data.</text>
</comment>
<feature type="non-terminal residue" evidence="2">
    <location>
        <position position="1"/>
    </location>
</feature>
<feature type="compositionally biased region" description="Polar residues" evidence="1">
    <location>
        <begin position="77"/>
        <end position="91"/>
    </location>
</feature>
<accession>A0A5J9W1T8</accession>
<feature type="region of interest" description="Disordered" evidence="1">
    <location>
        <begin position="347"/>
        <end position="372"/>
    </location>
</feature>
<evidence type="ECO:0000313" key="3">
    <source>
        <dbReference type="Proteomes" id="UP000324897"/>
    </source>
</evidence>
<name>A0A5J9W1T8_9POAL</name>
<protein>
    <submittedName>
        <fullName evidence="2">Uncharacterized protein</fullName>
    </submittedName>
</protein>
<organism evidence="2 3">
    <name type="scientific">Eragrostis curvula</name>
    <name type="common">weeping love grass</name>
    <dbReference type="NCBI Taxonomy" id="38414"/>
    <lineage>
        <taxon>Eukaryota</taxon>
        <taxon>Viridiplantae</taxon>
        <taxon>Streptophyta</taxon>
        <taxon>Embryophyta</taxon>
        <taxon>Tracheophyta</taxon>
        <taxon>Spermatophyta</taxon>
        <taxon>Magnoliopsida</taxon>
        <taxon>Liliopsida</taxon>
        <taxon>Poales</taxon>
        <taxon>Poaceae</taxon>
        <taxon>PACMAD clade</taxon>
        <taxon>Chloridoideae</taxon>
        <taxon>Eragrostideae</taxon>
        <taxon>Eragrostidinae</taxon>
        <taxon>Eragrostis</taxon>
    </lineage>
</organism>